<sequence>MFVLISDCEEVPGALTQIDASNGQIFGVNSEGYIYTLYSVYGNPWIQLPGALTHVTTGPSGVWGVDSYHNVYRLVGGNWILITGSLKQIDAGGSQFVVGVNMNDEICCLPKSSAITADDNSSLSWIHIEGKFKYYSCGPLGCWGVNSADTIYYRHGVTPDSCTDSRWQNVPGALSMIEVGTEGDVYGVNSAGDIYRREGITKENPIGTTWEQVDKKIGKAKHVSYDLDRLWVVTTEGNIFKCKQPWVLERTPGRYMVALA</sequence>
<dbReference type="RefSeq" id="XP_015261502.1">
    <property type="nucleotide sequence ID" value="XM_015406016.1"/>
</dbReference>
<evidence type="ECO:0000256" key="1">
    <source>
        <dbReference type="ARBA" id="ARBA00022734"/>
    </source>
</evidence>
<accession>A0ABM1JJ65</accession>
<name>A0ABM1JJ65_GEKJA</name>
<protein>
    <submittedName>
        <fullName evidence="4">Fish-egg lectin-like</fullName>
    </submittedName>
</protein>
<evidence type="ECO:0000313" key="3">
    <source>
        <dbReference type="Proteomes" id="UP000694871"/>
    </source>
</evidence>
<dbReference type="SMART" id="SM00706">
    <property type="entry name" value="TECPR"/>
    <property type="match status" value="6"/>
</dbReference>
<comment type="similarity">
    <text evidence="2">Belongs to the tectonin family.</text>
</comment>
<keyword evidence="1" id="KW-0430">Lectin</keyword>
<dbReference type="InterPro" id="IPR051513">
    <property type="entry name" value="Tectonin_beta-prop"/>
</dbReference>
<keyword evidence="3" id="KW-1185">Reference proteome</keyword>
<dbReference type="Pfam" id="PF19193">
    <property type="entry name" value="Tectonin"/>
    <property type="match status" value="1"/>
</dbReference>
<dbReference type="Proteomes" id="UP000694871">
    <property type="component" value="Unplaced"/>
</dbReference>
<evidence type="ECO:0000256" key="2">
    <source>
        <dbReference type="ARBA" id="ARBA00038331"/>
    </source>
</evidence>
<dbReference type="PANTHER" id="PTHR23250">
    <property type="entry name" value="DYSFERLIN-RELATED"/>
    <property type="match status" value="1"/>
</dbReference>
<organism evidence="3 4">
    <name type="scientific">Gekko japonicus</name>
    <name type="common">Schlegel's Japanese gecko</name>
    <dbReference type="NCBI Taxonomy" id="146911"/>
    <lineage>
        <taxon>Eukaryota</taxon>
        <taxon>Metazoa</taxon>
        <taxon>Chordata</taxon>
        <taxon>Craniata</taxon>
        <taxon>Vertebrata</taxon>
        <taxon>Euteleostomi</taxon>
        <taxon>Lepidosauria</taxon>
        <taxon>Squamata</taxon>
        <taxon>Bifurcata</taxon>
        <taxon>Gekkota</taxon>
        <taxon>Gekkonidae</taxon>
        <taxon>Gekkoninae</taxon>
        <taxon>Gekko</taxon>
    </lineage>
</organism>
<reference evidence="4" key="1">
    <citation type="submission" date="2025-08" db="UniProtKB">
        <authorList>
            <consortium name="RefSeq"/>
        </authorList>
    </citation>
    <scope>IDENTIFICATION</scope>
</reference>
<dbReference type="InterPro" id="IPR006624">
    <property type="entry name" value="Beta-propeller_rpt_TECPR"/>
</dbReference>
<evidence type="ECO:0000313" key="4">
    <source>
        <dbReference type="RefSeq" id="XP_015261502.1"/>
    </source>
</evidence>
<gene>
    <name evidence="4" type="primary">LOC107105960</name>
</gene>
<dbReference type="PANTHER" id="PTHR23250:SF3">
    <property type="entry name" value="FISH-EGG LECTIN-LIKE ISOFORM X1-RELATED"/>
    <property type="match status" value="1"/>
</dbReference>
<proteinExistence type="inferred from homology"/>
<dbReference type="GeneID" id="107105960"/>